<evidence type="ECO:0000256" key="1">
    <source>
        <dbReference type="ARBA" id="ARBA00023180"/>
    </source>
</evidence>
<evidence type="ECO:0000256" key="2">
    <source>
        <dbReference type="ARBA" id="ARBA00023319"/>
    </source>
</evidence>
<keyword evidence="3" id="KW-0812">Transmembrane</keyword>
<dbReference type="SUPFAM" id="SSF54452">
    <property type="entry name" value="MHC antigen-recognition domain"/>
    <property type="match status" value="1"/>
</dbReference>
<dbReference type="PROSITE" id="PS00290">
    <property type="entry name" value="IG_MHC"/>
    <property type="match status" value="1"/>
</dbReference>
<feature type="transmembrane region" description="Helical" evidence="3">
    <location>
        <begin position="349"/>
        <end position="373"/>
    </location>
</feature>
<reference evidence="5 6" key="1">
    <citation type="submission" date="2024-09" db="EMBL/GenBank/DDBJ databases">
        <title>A chromosome-level genome assembly of Gray's grenadier anchovy, Coilia grayii.</title>
        <authorList>
            <person name="Fu Z."/>
        </authorList>
    </citation>
    <scope>NUCLEOTIDE SEQUENCE [LARGE SCALE GENOMIC DNA]</scope>
    <source>
        <strain evidence="5">G4</strain>
        <tissue evidence="5">Muscle</tissue>
    </source>
</reference>
<evidence type="ECO:0000313" key="6">
    <source>
        <dbReference type="Proteomes" id="UP001591681"/>
    </source>
</evidence>
<evidence type="ECO:0000313" key="5">
    <source>
        <dbReference type="EMBL" id="KAL2092287.1"/>
    </source>
</evidence>
<dbReference type="Pfam" id="PF07654">
    <property type="entry name" value="C1-set"/>
    <property type="match status" value="1"/>
</dbReference>
<name>A0ABD1JZJ1_9TELE</name>
<dbReference type="PROSITE" id="PS50835">
    <property type="entry name" value="IG_LIKE"/>
    <property type="match status" value="1"/>
</dbReference>
<dbReference type="AlphaFoldDB" id="A0ABD1JZJ1"/>
<keyword evidence="2" id="KW-0393">Immunoglobulin domain</keyword>
<feature type="domain" description="Ig-like" evidence="4">
    <location>
        <begin position="199"/>
        <end position="290"/>
    </location>
</feature>
<dbReference type="InterPro" id="IPR037055">
    <property type="entry name" value="MHC_I-like_Ag-recog_sf"/>
</dbReference>
<dbReference type="InterPro" id="IPR003597">
    <property type="entry name" value="Ig_C1-set"/>
</dbReference>
<proteinExistence type="predicted"/>
<sequence>MIENYMINRLVECLFSSSGSHSLWALSTFIIGETPFPEFSSVAMLDDIQLSYYDSNVGKIIYRQYRSEHVQEVHEDAINIYGEVYNNMKHRALLTSQKLNSTHGIHVQQRLAGCELLDNGTAGPLRSWNAFNGVNEEELQYNTEQKTIEVEGVWSATWSYLERNQVEWMYANIYHPICIKALKRCLHIKKNHVMRKVKPRVRLLQKTVPDSGGVKVNCLATGFYPRHINLTLLRDGQPVPDHQITGGELLPNGDGTYQMRKSLEVSVVELREKHQYTCRAEHISLDNKLDFGLGKYFNSNRYYQSQLILIFSALDDNLIWNKAMVRKSYDIIDHVFTKSATEYEPGEPLVPIAASLLVLLVVVVGGTAGFILWKRRQRGKSLLLMQALAKEWCANYNGFFKNSPMWLFCIT</sequence>
<protein>
    <recommendedName>
        <fullName evidence="4">Ig-like domain-containing protein</fullName>
    </recommendedName>
</protein>
<dbReference type="PANTHER" id="PTHR16675">
    <property type="entry name" value="MHC CLASS I-RELATED"/>
    <property type="match status" value="1"/>
</dbReference>
<dbReference type="Gene3D" id="3.30.500.10">
    <property type="entry name" value="MHC class I-like antigen recognition-like"/>
    <property type="match status" value="1"/>
</dbReference>
<evidence type="ECO:0000256" key="3">
    <source>
        <dbReference type="SAM" id="Phobius"/>
    </source>
</evidence>
<dbReference type="Proteomes" id="UP001591681">
    <property type="component" value="Unassembled WGS sequence"/>
</dbReference>
<dbReference type="InterPro" id="IPR007110">
    <property type="entry name" value="Ig-like_dom"/>
</dbReference>
<gene>
    <name evidence="5" type="ORF">ACEWY4_012085</name>
</gene>
<keyword evidence="6" id="KW-1185">Reference proteome</keyword>
<accession>A0ABD1JZJ1</accession>
<keyword evidence="1" id="KW-0325">Glycoprotein</keyword>
<dbReference type="EMBL" id="JBHFQA010000010">
    <property type="protein sequence ID" value="KAL2092287.1"/>
    <property type="molecule type" value="Genomic_DNA"/>
</dbReference>
<dbReference type="InterPro" id="IPR011162">
    <property type="entry name" value="MHC_I/II-like_Ag-recog"/>
</dbReference>
<dbReference type="SMART" id="SM00407">
    <property type="entry name" value="IGc1"/>
    <property type="match status" value="1"/>
</dbReference>
<evidence type="ECO:0000259" key="4">
    <source>
        <dbReference type="PROSITE" id="PS50835"/>
    </source>
</evidence>
<keyword evidence="3" id="KW-0472">Membrane</keyword>
<keyword evidence="3" id="KW-1133">Transmembrane helix</keyword>
<dbReference type="InterPro" id="IPR013783">
    <property type="entry name" value="Ig-like_fold"/>
</dbReference>
<dbReference type="InterPro" id="IPR003006">
    <property type="entry name" value="Ig/MHC_CS"/>
</dbReference>
<dbReference type="InterPro" id="IPR036179">
    <property type="entry name" value="Ig-like_dom_sf"/>
</dbReference>
<dbReference type="PANTHER" id="PTHR16675:SF191">
    <property type="entry name" value="CLASS I HISTOCOMPATIBILITY ANTIGEN, F10 ALPHA CHAIN-LIKE-RELATED"/>
    <property type="match status" value="1"/>
</dbReference>
<organism evidence="5 6">
    <name type="scientific">Coilia grayii</name>
    <name type="common">Gray's grenadier anchovy</name>
    <dbReference type="NCBI Taxonomy" id="363190"/>
    <lineage>
        <taxon>Eukaryota</taxon>
        <taxon>Metazoa</taxon>
        <taxon>Chordata</taxon>
        <taxon>Craniata</taxon>
        <taxon>Vertebrata</taxon>
        <taxon>Euteleostomi</taxon>
        <taxon>Actinopterygii</taxon>
        <taxon>Neopterygii</taxon>
        <taxon>Teleostei</taxon>
        <taxon>Clupei</taxon>
        <taxon>Clupeiformes</taxon>
        <taxon>Clupeoidei</taxon>
        <taxon>Engraulidae</taxon>
        <taxon>Coilinae</taxon>
        <taxon>Coilia</taxon>
    </lineage>
</organism>
<dbReference type="Gene3D" id="2.60.40.10">
    <property type="entry name" value="Immunoglobulins"/>
    <property type="match status" value="1"/>
</dbReference>
<dbReference type="SUPFAM" id="SSF48726">
    <property type="entry name" value="Immunoglobulin"/>
    <property type="match status" value="1"/>
</dbReference>
<comment type="caution">
    <text evidence="5">The sequence shown here is derived from an EMBL/GenBank/DDBJ whole genome shotgun (WGS) entry which is preliminary data.</text>
</comment>
<dbReference type="InterPro" id="IPR050208">
    <property type="entry name" value="MHC_class-I_related"/>
</dbReference>